<dbReference type="RefSeq" id="WP_342071251.1">
    <property type="nucleotide sequence ID" value="NZ_CP151762.1"/>
</dbReference>
<organism evidence="1 2">
    <name type="scientific">Yoonia algicola</name>
    <dbReference type="NCBI Taxonomy" id="3137368"/>
    <lineage>
        <taxon>Bacteria</taxon>
        <taxon>Pseudomonadati</taxon>
        <taxon>Pseudomonadota</taxon>
        <taxon>Alphaproteobacteria</taxon>
        <taxon>Rhodobacterales</taxon>
        <taxon>Paracoccaceae</taxon>
        <taxon>Yoonia</taxon>
    </lineage>
</organism>
<reference evidence="1 2" key="1">
    <citation type="submission" date="2024-04" db="EMBL/GenBank/DDBJ databases">
        <title>Phylogenomic analyses of a clade within the roseobacter group suggest taxonomic reassignments of species of the genera Aestuariivita, Citreicella, Loktanella, Nautella, Pelagibaca, Ruegeria, Thalassobius, Thiobacimonas and Tropicibacter, and the proposal o.</title>
        <authorList>
            <person name="Jeon C.O."/>
        </authorList>
    </citation>
    <scope>NUCLEOTIDE SEQUENCE [LARGE SCALE GENOMIC DNA]</scope>
    <source>
        <strain evidence="1 2">G8-12</strain>
    </source>
</reference>
<protein>
    <recommendedName>
        <fullName evidence="3">Lipoprotein</fullName>
    </recommendedName>
</protein>
<evidence type="ECO:0008006" key="3">
    <source>
        <dbReference type="Google" id="ProtNLM"/>
    </source>
</evidence>
<accession>A0AAN0M4C9</accession>
<gene>
    <name evidence="1" type="ORF">AABB28_06380</name>
</gene>
<dbReference type="Proteomes" id="UP001451782">
    <property type="component" value="Chromosome"/>
</dbReference>
<dbReference type="EMBL" id="CP151762">
    <property type="protein sequence ID" value="WZU64896.1"/>
    <property type="molecule type" value="Genomic_DNA"/>
</dbReference>
<keyword evidence="2" id="KW-1185">Reference proteome</keyword>
<sequence>MLRNATFVAALTGLLGCTSPDYINLVHPDHPAELQQVNTPEKAERFFSASTYIFKTGGGLVLPSETDVGEPTFPATRLKAEFYAEDQSVYAATEGSSRIVRGRWQIEQSGRGYPRLCRSFPLPSQTNTDVIAMSSLDCFWPNAMFKRYPQPTDFIVVMS</sequence>
<evidence type="ECO:0000313" key="2">
    <source>
        <dbReference type="Proteomes" id="UP001451782"/>
    </source>
</evidence>
<evidence type="ECO:0000313" key="1">
    <source>
        <dbReference type="EMBL" id="WZU64896.1"/>
    </source>
</evidence>
<proteinExistence type="predicted"/>
<dbReference type="KEGG" id="yag:AABB28_06380"/>
<name>A0AAN0M4C9_9RHOB</name>
<dbReference type="AlphaFoldDB" id="A0AAN0M4C9"/>
<dbReference type="PROSITE" id="PS51257">
    <property type="entry name" value="PROKAR_LIPOPROTEIN"/>
    <property type="match status" value="1"/>
</dbReference>